<evidence type="ECO:0000313" key="1">
    <source>
        <dbReference type="EMBL" id="VDO05147.1"/>
    </source>
</evidence>
<gene>
    <name evidence="1" type="ORF">HNAJ_LOCUS8938</name>
</gene>
<evidence type="ECO:0000313" key="2">
    <source>
        <dbReference type="Proteomes" id="UP000278807"/>
    </source>
</evidence>
<reference evidence="3" key="1">
    <citation type="submission" date="2016-04" db="UniProtKB">
        <authorList>
            <consortium name="WormBaseParasite"/>
        </authorList>
    </citation>
    <scope>IDENTIFICATION</scope>
</reference>
<dbReference type="WBParaSite" id="HNAJ_0000894201-mRNA-1">
    <property type="protein sequence ID" value="HNAJ_0000894201-mRNA-1"/>
    <property type="gene ID" value="HNAJ_0000894201"/>
</dbReference>
<proteinExistence type="predicted"/>
<dbReference type="OrthoDB" id="6286147at2759"/>
<reference evidence="1 2" key="2">
    <citation type="submission" date="2018-11" db="EMBL/GenBank/DDBJ databases">
        <authorList>
            <consortium name="Pathogen Informatics"/>
        </authorList>
    </citation>
    <scope>NUCLEOTIDE SEQUENCE [LARGE SCALE GENOMIC DNA]</scope>
</reference>
<dbReference type="STRING" id="102285.A0A158QI89"/>
<name>A0A158QI89_RODNA</name>
<dbReference type="AlphaFoldDB" id="A0A158QI89"/>
<dbReference type="EMBL" id="UZAE01012439">
    <property type="protein sequence ID" value="VDO05147.1"/>
    <property type="molecule type" value="Genomic_DNA"/>
</dbReference>
<sequence>MPSPPQWSYLINKDNPIKRRRVSNVESIDWFSSTNFRITRSNRSRRFGLRPRRSSHSSPKIPHFRTIEDSIVLIEDSSDDEPALDKVLDISTDELNCSDVYVDNRVNNGDTLENPASDDQLIDIIDDEMAKEVENASLVVVSEDSDVEVVEPNHMLSSKLNKELNNLPVESFIAESELDPQVMNLLELPSKKELRCSFESPMFCPLAGTNSQHESQIFTIKSVVLPSSHLTSSEHVILNTTKNDILVLPTTYFSPSQLALVQSANSLKCFLNVTLTQPWREMSLQDTDSARIIFSPSGVDVQEIPVNTTVPDLQRVPLLCFLILNAMSRIDLIEIQESSPVEQLDDDVYISPLSFTSKDSKRKNFSLVEISGLRAAICANLNSIILFLEVFSSTPSSVITNVDSSKSQVWSLCPGCLLDSLEETVRSSENSNGSSSTFQCSRCQAKCDRPFRAVEIVVEMTHTNQKRISFKVSILPSYLAALLKIAESRIYCSESLNPKRLIGQSVTFPFGLLIRLSRFKSAGTDFVIQLHPNLFF</sequence>
<protein>
    <submittedName>
        <fullName evidence="3">ULP_PROTEASE domain-containing protein</fullName>
    </submittedName>
</protein>
<dbReference type="Proteomes" id="UP000278807">
    <property type="component" value="Unassembled WGS sequence"/>
</dbReference>
<organism evidence="3">
    <name type="scientific">Rodentolepis nana</name>
    <name type="common">Dwarf tapeworm</name>
    <name type="synonym">Hymenolepis nana</name>
    <dbReference type="NCBI Taxonomy" id="102285"/>
    <lineage>
        <taxon>Eukaryota</taxon>
        <taxon>Metazoa</taxon>
        <taxon>Spiralia</taxon>
        <taxon>Lophotrochozoa</taxon>
        <taxon>Platyhelminthes</taxon>
        <taxon>Cestoda</taxon>
        <taxon>Eucestoda</taxon>
        <taxon>Cyclophyllidea</taxon>
        <taxon>Hymenolepididae</taxon>
        <taxon>Rodentolepis</taxon>
    </lineage>
</organism>
<accession>A0A158QI89</accession>
<keyword evidence="2" id="KW-1185">Reference proteome</keyword>
<evidence type="ECO:0000313" key="3">
    <source>
        <dbReference type="WBParaSite" id="HNAJ_0000894201-mRNA-1"/>
    </source>
</evidence>